<dbReference type="EMBL" id="BK032824">
    <property type="protein sequence ID" value="DAF62607.1"/>
    <property type="molecule type" value="Genomic_DNA"/>
</dbReference>
<organism evidence="1">
    <name type="scientific">Siphoviridae sp. ct6Ob18</name>
    <dbReference type="NCBI Taxonomy" id="2827783"/>
    <lineage>
        <taxon>Viruses</taxon>
        <taxon>Duplodnaviria</taxon>
        <taxon>Heunggongvirae</taxon>
        <taxon>Uroviricota</taxon>
        <taxon>Caudoviricetes</taxon>
    </lineage>
</organism>
<reference evidence="1" key="1">
    <citation type="journal article" date="2021" name="Proc. Natl. Acad. Sci. U.S.A.">
        <title>A Catalog of Tens of Thousands of Viruses from Human Metagenomes Reveals Hidden Associations with Chronic Diseases.</title>
        <authorList>
            <person name="Tisza M.J."/>
            <person name="Buck C.B."/>
        </authorList>
    </citation>
    <scope>NUCLEOTIDE SEQUENCE</scope>
    <source>
        <strain evidence="1">Ct6Ob18</strain>
    </source>
</reference>
<evidence type="ECO:0000313" key="1">
    <source>
        <dbReference type="EMBL" id="DAF62607.1"/>
    </source>
</evidence>
<name>A0A8S5THY3_9CAUD</name>
<sequence length="53" mass="6379">MKYYRMSYEEVVNERSYSNIMLLNAAIPGTKPKEEREEKAKELHANEYFAQFM</sequence>
<proteinExistence type="predicted"/>
<protein>
    <submittedName>
        <fullName evidence="1">Uncharacterized protein</fullName>
    </submittedName>
</protein>
<accession>A0A8S5THY3</accession>